<evidence type="ECO:0000256" key="4">
    <source>
        <dbReference type="ARBA" id="ARBA00022970"/>
    </source>
</evidence>
<evidence type="ECO:0000313" key="10">
    <source>
        <dbReference type="EMBL" id="QSS63801.1"/>
    </source>
</evidence>
<feature type="domain" description="Amino acid permease/ SLC12A" evidence="9">
    <location>
        <begin position="72"/>
        <end position="527"/>
    </location>
</feature>
<feature type="transmembrane region" description="Helical" evidence="8">
    <location>
        <begin position="473"/>
        <end position="494"/>
    </location>
</feature>
<keyword evidence="2" id="KW-0813">Transport</keyword>
<evidence type="ECO:0000256" key="3">
    <source>
        <dbReference type="ARBA" id="ARBA00022692"/>
    </source>
</evidence>
<evidence type="ECO:0000313" key="11">
    <source>
        <dbReference type="Proteomes" id="UP000663671"/>
    </source>
</evidence>
<feature type="transmembrane region" description="Helical" evidence="8">
    <location>
        <begin position="71"/>
        <end position="94"/>
    </location>
</feature>
<dbReference type="EMBL" id="CP069114">
    <property type="protein sequence ID" value="QSS63801.1"/>
    <property type="molecule type" value="Genomic_DNA"/>
</dbReference>
<evidence type="ECO:0000256" key="2">
    <source>
        <dbReference type="ARBA" id="ARBA00022448"/>
    </source>
</evidence>
<keyword evidence="6 8" id="KW-0472">Membrane</keyword>
<feature type="transmembrane region" description="Helical" evidence="8">
    <location>
        <begin position="151"/>
        <end position="169"/>
    </location>
</feature>
<keyword evidence="4" id="KW-0029">Amino-acid transport</keyword>
<dbReference type="Proteomes" id="UP000663671">
    <property type="component" value="Chromosome 1"/>
</dbReference>
<dbReference type="Gene3D" id="1.20.1740.10">
    <property type="entry name" value="Amino acid/polyamine transporter I"/>
    <property type="match status" value="1"/>
</dbReference>
<gene>
    <name evidence="10" type="primary">AGP2</name>
    <name evidence="10" type="ORF">I7I51_00861</name>
</gene>
<dbReference type="AlphaFoldDB" id="A0A8A1MD01"/>
<name>A0A8A1MD01_AJECA</name>
<feature type="transmembrane region" description="Helical" evidence="8">
    <location>
        <begin position="426"/>
        <end position="446"/>
    </location>
</feature>
<feature type="transmembrane region" description="Helical" evidence="8">
    <location>
        <begin position="200"/>
        <end position="224"/>
    </location>
</feature>
<dbReference type="GO" id="GO:0016020">
    <property type="term" value="C:membrane"/>
    <property type="evidence" value="ECO:0007669"/>
    <property type="project" value="UniProtKB-SubCell"/>
</dbReference>
<evidence type="ECO:0000256" key="1">
    <source>
        <dbReference type="ARBA" id="ARBA00004141"/>
    </source>
</evidence>
<comment type="subcellular location">
    <subcellularLocation>
        <location evidence="1">Membrane</location>
        <topology evidence="1">Multi-pass membrane protein</topology>
    </subcellularLocation>
</comment>
<keyword evidence="5 8" id="KW-1133">Transmembrane helix</keyword>
<feature type="region of interest" description="Disordered" evidence="7">
    <location>
        <begin position="44"/>
        <end position="63"/>
    </location>
</feature>
<evidence type="ECO:0000256" key="7">
    <source>
        <dbReference type="SAM" id="MobiDB-lite"/>
    </source>
</evidence>
<feature type="transmembrane region" description="Helical" evidence="8">
    <location>
        <begin position="397"/>
        <end position="414"/>
    </location>
</feature>
<dbReference type="GO" id="GO:0015171">
    <property type="term" value="F:amino acid transmembrane transporter activity"/>
    <property type="evidence" value="ECO:0007669"/>
    <property type="project" value="TreeGrafter"/>
</dbReference>
<dbReference type="PANTHER" id="PTHR43341">
    <property type="entry name" value="AMINO ACID PERMEASE"/>
    <property type="match status" value="1"/>
</dbReference>
<organism evidence="10 11">
    <name type="scientific">Ajellomyces capsulatus</name>
    <name type="common">Darling's disease fungus</name>
    <name type="synonym">Histoplasma capsulatum</name>
    <dbReference type="NCBI Taxonomy" id="5037"/>
    <lineage>
        <taxon>Eukaryota</taxon>
        <taxon>Fungi</taxon>
        <taxon>Dikarya</taxon>
        <taxon>Ascomycota</taxon>
        <taxon>Pezizomycotina</taxon>
        <taxon>Eurotiomycetes</taxon>
        <taxon>Eurotiomycetidae</taxon>
        <taxon>Onygenales</taxon>
        <taxon>Ajellomycetaceae</taxon>
        <taxon>Histoplasma</taxon>
    </lineage>
</organism>
<keyword evidence="3 8" id="KW-0812">Transmembrane</keyword>
<evidence type="ECO:0000256" key="5">
    <source>
        <dbReference type="ARBA" id="ARBA00022989"/>
    </source>
</evidence>
<proteinExistence type="predicted"/>
<evidence type="ECO:0000259" key="9">
    <source>
        <dbReference type="Pfam" id="PF00324"/>
    </source>
</evidence>
<dbReference type="InterPro" id="IPR004841">
    <property type="entry name" value="AA-permease/SLC12A_dom"/>
</dbReference>
<sequence length="556" mass="61461">MSLLENTAQPVARGADLEKFPSGELRKRPYTDFLQLVSSVANDDSSVDEGQSMKPSKDQTHRKLKPRHIQLIGIGGTIGTALSSFILAVTISMAEMVTYLPISSPFIRFAGRYVDEAFGVATGYNFFVFEAAMVPFEIVACNVIIHYWSDIVPAAGIITIVLVLYGYAFPRVTYPGDPRHGRILGAINFFAVKWYGESEFWLALGKALLIIGLIIFTFVTMLGGNPLGDRYGFRHWRDPGAFAEFYKTGDLGRFLGFLQCMILASFTIAGPDYVSMAAGETENPRYVLPRAFNAVFYRLTAFFVLGSLCVGIVVPYNDTTMSDAFKKGLPGAAASPYVVAMDRLQIKVLPHIVNAMVLGAAFSAGNSYVYCASRSLFGLALEGKAPRIFTKCNRNGVPIYCVSLVLLIALLSFLQVSNEASVVLDWFVSLVTASQLLNFFAVAFTYTRFMKALDAQGVSRDSLPYKGFFQPYLAYYACAGTLTMAFVGGYTVFLPGNWSIPTFLFSYTMIGLCPVLFIGWKLSKKTKWFKPHEVDLFKDVAEIDEYTKNFVPTPPR</sequence>
<dbReference type="FunFam" id="1.20.1740.10:FF:000006">
    <property type="entry name" value="General amino acid permease"/>
    <property type="match status" value="1"/>
</dbReference>
<evidence type="ECO:0000256" key="6">
    <source>
        <dbReference type="ARBA" id="ARBA00023136"/>
    </source>
</evidence>
<evidence type="ECO:0000256" key="8">
    <source>
        <dbReference type="SAM" id="Phobius"/>
    </source>
</evidence>
<feature type="transmembrane region" description="Helical" evidence="8">
    <location>
        <begin position="294"/>
        <end position="316"/>
    </location>
</feature>
<feature type="transmembrane region" description="Helical" evidence="8">
    <location>
        <begin position="500"/>
        <end position="520"/>
    </location>
</feature>
<dbReference type="Pfam" id="PF00324">
    <property type="entry name" value="AA_permease"/>
    <property type="match status" value="1"/>
</dbReference>
<accession>A0A8A1MD01</accession>
<protein>
    <submittedName>
        <fullName evidence="10">Amino acid permease</fullName>
    </submittedName>
</protein>
<dbReference type="VEuPathDB" id="FungiDB:I7I51_00861"/>
<dbReference type="OrthoDB" id="10062876at2759"/>
<reference evidence="10" key="1">
    <citation type="submission" date="2021-01" db="EMBL/GenBank/DDBJ databases">
        <title>Chromosome-level genome assembly of a human fungal pathogen reveals clustering of transcriptionally co-regulated genes.</title>
        <authorList>
            <person name="Voorhies M."/>
            <person name="Cohen S."/>
            <person name="Shea T.P."/>
            <person name="Petrus S."/>
            <person name="Munoz J.F."/>
            <person name="Poplawski S."/>
            <person name="Goldman W.E."/>
            <person name="Michael T."/>
            <person name="Cuomo C.A."/>
            <person name="Sil A."/>
            <person name="Beyhan S."/>
        </authorList>
    </citation>
    <scope>NUCLEOTIDE SEQUENCE</scope>
    <source>
        <strain evidence="10">WU24</strain>
    </source>
</reference>
<dbReference type="PIRSF" id="PIRSF006060">
    <property type="entry name" value="AA_transporter"/>
    <property type="match status" value="1"/>
</dbReference>
<dbReference type="PANTHER" id="PTHR43341:SF15">
    <property type="entry name" value="GENERAL AMINO ACID PERMEASE AGP2"/>
    <property type="match status" value="1"/>
</dbReference>
<dbReference type="InterPro" id="IPR050524">
    <property type="entry name" value="APC_YAT"/>
</dbReference>
<feature type="transmembrane region" description="Helical" evidence="8">
    <location>
        <begin position="124"/>
        <end position="144"/>
    </location>
</feature>